<evidence type="ECO:0000313" key="2">
    <source>
        <dbReference type="EMBL" id="KAK4222033.1"/>
    </source>
</evidence>
<sequence length="929" mass="100161">MAGESGTQLPDKDTSNEVKPSPKAAPSSSSTSSDPTEELTNALKTLTTNDHDVQSKDVPSEDDVRSWSSGEDTVVDEPTDVDNRRQDAIDRIMKSFCATLETKLSVLPETKVKKEKEVSATLSRLSDFKSLSKQSSATTPSKLSDFKSLPKPSPPSATPRLSDFKGKPSSSAVPPSATPLPRLSDFKSKPSPTVPSPSTTGLRLSDFKSLPKSSPSVGQQNLPTVLDPFLLQSATLAFPTVALPSPAPSPLPTAAPENSQESKSQPSDSSRNLVSSASFARTSTTSHEEKNSSKQKEKDEGVAAVESAPVPESHSSRGTSHETERERQHRLIEDVLLRGERLDALEGNSDLAAAAEAFKTAAQAHIGGGGGVWDTVGKSLGNLFGLGGASGAAMPSPSNPAALHGTFVARSPMMQQPPPSALPPPQQPGAVRQHHFFGSPQFASPVGNAPGGYDLNSFNFPLGGPVQLERSMFPVDRRISESSVQTSISSQSNISRAKRERTIEESDISEEEEEEMPGHLLTSKRKSTGFQSRTATGLGHEAREVMAEPDGDGRRKKAKKATLDGSGGLGGGKQKFACPYFKRNPRKYRNWTSCPGPGWEEVHRVKTHLYRRHALPLQCPRCWDVFKTDTVLQAHLQADPPCTIKQNSVPHEGFTKDQEKRLRSRKKAHADMTDEDKWNEIYQILFPDDDPDAIPGPYYDTFDDEDGPTPASAAGSGELDDYASFVRREMPALVRRELEFLFKNETRDVQNRLGLKVEQIVLDLQPKLMGMYKQSQIPLSEYGPAQLQPDYGVMHNVSTPVSSSGLSSGGGHGASPSSGVSPGYVTSPAPIGMLTPESTTSYTGDVSSYYGPYLTPNMPAMVPNAGMGGQHIYTTDSAILGVGGADFNLDPNQFNGVDQLNWDDEFDRILDPGVFMPPPAEVFGGGYRF</sequence>
<feature type="compositionally biased region" description="Acidic residues" evidence="1">
    <location>
        <begin position="505"/>
        <end position="515"/>
    </location>
</feature>
<feature type="compositionally biased region" description="Low complexity" evidence="1">
    <location>
        <begin position="484"/>
        <end position="495"/>
    </location>
</feature>
<feature type="compositionally biased region" description="Basic and acidic residues" evidence="1">
    <location>
        <begin position="49"/>
        <end position="65"/>
    </location>
</feature>
<dbReference type="Proteomes" id="UP001301958">
    <property type="component" value="Unassembled WGS sequence"/>
</dbReference>
<gene>
    <name evidence="2" type="ORF">QBC38DRAFT_490863</name>
</gene>
<dbReference type="PANTHER" id="PTHR38166:SF1">
    <property type="entry name" value="C2H2-TYPE DOMAIN-CONTAINING PROTEIN"/>
    <property type="match status" value="1"/>
</dbReference>
<feature type="region of interest" description="Disordered" evidence="1">
    <location>
        <begin position="1"/>
        <end position="83"/>
    </location>
</feature>
<evidence type="ECO:0008006" key="4">
    <source>
        <dbReference type="Google" id="ProtNLM"/>
    </source>
</evidence>
<reference evidence="2" key="2">
    <citation type="submission" date="2023-05" db="EMBL/GenBank/DDBJ databases">
        <authorList>
            <consortium name="Lawrence Berkeley National Laboratory"/>
            <person name="Steindorff A."/>
            <person name="Hensen N."/>
            <person name="Bonometti L."/>
            <person name="Westerberg I."/>
            <person name="Brannstrom I.O."/>
            <person name="Guillou S."/>
            <person name="Cros-Aarteil S."/>
            <person name="Calhoun S."/>
            <person name="Haridas S."/>
            <person name="Kuo A."/>
            <person name="Mondo S."/>
            <person name="Pangilinan J."/>
            <person name="Riley R."/>
            <person name="Labutti K."/>
            <person name="Andreopoulos B."/>
            <person name="Lipzen A."/>
            <person name="Chen C."/>
            <person name="Yanf M."/>
            <person name="Daum C."/>
            <person name="Ng V."/>
            <person name="Clum A."/>
            <person name="Ohm R."/>
            <person name="Martin F."/>
            <person name="Silar P."/>
            <person name="Natvig D."/>
            <person name="Lalanne C."/>
            <person name="Gautier V."/>
            <person name="Ament-Velasquez S.L."/>
            <person name="Kruys A."/>
            <person name="Hutchinson M.I."/>
            <person name="Powell A.J."/>
            <person name="Barry K."/>
            <person name="Miller A.N."/>
            <person name="Grigoriev I.V."/>
            <person name="Debuchy R."/>
            <person name="Gladieux P."/>
            <person name="Thoren M.H."/>
            <person name="Johannesson H."/>
        </authorList>
    </citation>
    <scope>NUCLEOTIDE SEQUENCE</scope>
    <source>
        <strain evidence="2">CBS 990.96</strain>
    </source>
</reference>
<feature type="region of interest" description="Disordered" evidence="1">
    <location>
        <begin position="108"/>
        <end position="222"/>
    </location>
</feature>
<feature type="compositionally biased region" description="Basic and acidic residues" evidence="1">
    <location>
        <begin position="319"/>
        <end position="328"/>
    </location>
</feature>
<accession>A0AAN6YMM2</accession>
<feature type="compositionally biased region" description="Polar residues" evidence="1">
    <location>
        <begin position="120"/>
        <end position="142"/>
    </location>
</feature>
<evidence type="ECO:0000256" key="1">
    <source>
        <dbReference type="SAM" id="MobiDB-lite"/>
    </source>
</evidence>
<name>A0AAN6YMM2_9PEZI</name>
<feature type="compositionally biased region" description="Low complexity" evidence="1">
    <location>
        <begin position="254"/>
        <end position="285"/>
    </location>
</feature>
<comment type="caution">
    <text evidence="2">The sequence shown here is derived from an EMBL/GenBank/DDBJ whole genome shotgun (WGS) entry which is preliminary data.</text>
</comment>
<evidence type="ECO:0000313" key="3">
    <source>
        <dbReference type="Proteomes" id="UP001301958"/>
    </source>
</evidence>
<keyword evidence="3" id="KW-1185">Reference proteome</keyword>
<feature type="compositionally biased region" description="Low complexity" evidence="1">
    <location>
        <begin position="168"/>
        <end position="181"/>
    </location>
</feature>
<feature type="compositionally biased region" description="Polar residues" evidence="1">
    <location>
        <begin position="38"/>
        <end position="48"/>
    </location>
</feature>
<organism evidence="2 3">
    <name type="scientific">Podospora fimiseda</name>
    <dbReference type="NCBI Taxonomy" id="252190"/>
    <lineage>
        <taxon>Eukaryota</taxon>
        <taxon>Fungi</taxon>
        <taxon>Dikarya</taxon>
        <taxon>Ascomycota</taxon>
        <taxon>Pezizomycotina</taxon>
        <taxon>Sordariomycetes</taxon>
        <taxon>Sordariomycetidae</taxon>
        <taxon>Sordariales</taxon>
        <taxon>Podosporaceae</taxon>
        <taxon>Podospora</taxon>
    </lineage>
</organism>
<protein>
    <recommendedName>
        <fullName evidence="4">C2H2-type domain-containing protein</fullName>
    </recommendedName>
</protein>
<dbReference type="PANTHER" id="PTHR38166">
    <property type="entry name" value="C2H2-TYPE DOMAIN-CONTAINING PROTEIN-RELATED"/>
    <property type="match status" value="1"/>
</dbReference>
<feature type="compositionally biased region" description="Polar residues" evidence="1">
    <location>
        <begin position="211"/>
        <end position="222"/>
    </location>
</feature>
<feature type="region of interest" description="Disordered" evidence="1">
    <location>
        <begin position="798"/>
        <end position="822"/>
    </location>
</feature>
<feature type="compositionally biased region" description="Low complexity" evidence="1">
    <location>
        <begin position="19"/>
        <end position="34"/>
    </location>
</feature>
<feature type="region of interest" description="Disordered" evidence="1">
    <location>
        <begin position="241"/>
        <end position="328"/>
    </location>
</feature>
<reference evidence="2" key="1">
    <citation type="journal article" date="2023" name="Mol. Phylogenet. Evol.">
        <title>Genome-scale phylogeny and comparative genomics of the fungal order Sordariales.</title>
        <authorList>
            <person name="Hensen N."/>
            <person name="Bonometti L."/>
            <person name="Westerberg I."/>
            <person name="Brannstrom I.O."/>
            <person name="Guillou S."/>
            <person name="Cros-Aarteil S."/>
            <person name="Calhoun S."/>
            <person name="Haridas S."/>
            <person name="Kuo A."/>
            <person name="Mondo S."/>
            <person name="Pangilinan J."/>
            <person name="Riley R."/>
            <person name="LaButti K."/>
            <person name="Andreopoulos B."/>
            <person name="Lipzen A."/>
            <person name="Chen C."/>
            <person name="Yan M."/>
            <person name="Daum C."/>
            <person name="Ng V."/>
            <person name="Clum A."/>
            <person name="Steindorff A."/>
            <person name="Ohm R.A."/>
            <person name="Martin F."/>
            <person name="Silar P."/>
            <person name="Natvig D.O."/>
            <person name="Lalanne C."/>
            <person name="Gautier V."/>
            <person name="Ament-Velasquez S.L."/>
            <person name="Kruys A."/>
            <person name="Hutchinson M.I."/>
            <person name="Powell A.J."/>
            <person name="Barry K."/>
            <person name="Miller A.N."/>
            <person name="Grigoriev I.V."/>
            <person name="Debuchy R."/>
            <person name="Gladieux P."/>
            <person name="Hiltunen Thoren M."/>
            <person name="Johannesson H."/>
        </authorList>
    </citation>
    <scope>NUCLEOTIDE SEQUENCE</scope>
    <source>
        <strain evidence="2">CBS 990.96</strain>
    </source>
</reference>
<feature type="compositionally biased region" description="Basic and acidic residues" evidence="1">
    <location>
        <begin position="286"/>
        <end position="301"/>
    </location>
</feature>
<dbReference type="AlphaFoldDB" id="A0AAN6YMM2"/>
<proteinExistence type="predicted"/>
<dbReference type="EMBL" id="MU865496">
    <property type="protein sequence ID" value="KAK4222033.1"/>
    <property type="molecule type" value="Genomic_DNA"/>
</dbReference>
<feature type="region of interest" description="Disordered" evidence="1">
    <location>
        <begin position="484"/>
        <end position="568"/>
    </location>
</feature>
<feature type="region of interest" description="Disordered" evidence="1">
    <location>
        <begin position="647"/>
        <end position="668"/>
    </location>
</feature>